<organism evidence="1 2">
    <name type="scientific">Actinomadura namibiensis</name>
    <dbReference type="NCBI Taxonomy" id="182080"/>
    <lineage>
        <taxon>Bacteria</taxon>
        <taxon>Bacillati</taxon>
        <taxon>Actinomycetota</taxon>
        <taxon>Actinomycetes</taxon>
        <taxon>Streptosporangiales</taxon>
        <taxon>Thermomonosporaceae</taxon>
        <taxon>Actinomadura</taxon>
    </lineage>
</organism>
<dbReference type="InterPro" id="IPR029063">
    <property type="entry name" value="SAM-dependent_MTases_sf"/>
</dbReference>
<dbReference type="SUPFAM" id="SSF53335">
    <property type="entry name" value="S-adenosyl-L-methionine-dependent methyltransferases"/>
    <property type="match status" value="1"/>
</dbReference>
<proteinExistence type="predicted"/>
<keyword evidence="1" id="KW-0808">Transferase</keyword>
<keyword evidence="1" id="KW-0489">Methyltransferase</keyword>
<protein>
    <submittedName>
        <fullName evidence="1">O-methyltransferase involved in polyketide biosynthesis</fullName>
    </submittedName>
</protein>
<gene>
    <name evidence="1" type="ORF">HNR61_008510</name>
</gene>
<dbReference type="InterPro" id="IPR006764">
    <property type="entry name" value="SAM_dep_MeTrfase_SAV2177_type"/>
</dbReference>
<dbReference type="EMBL" id="JACJIA010000018">
    <property type="protein sequence ID" value="MBA8956820.1"/>
    <property type="molecule type" value="Genomic_DNA"/>
</dbReference>
<keyword evidence="2" id="KW-1185">Reference proteome</keyword>
<dbReference type="PIRSF" id="PIRSF017393">
    <property type="entry name" value="MTase_SAV2177"/>
    <property type="match status" value="1"/>
</dbReference>
<dbReference type="Proteomes" id="UP000572680">
    <property type="component" value="Unassembled WGS sequence"/>
</dbReference>
<reference evidence="1 2" key="1">
    <citation type="submission" date="2020-08" db="EMBL/GenBank/DDBJ databases">
        <title>Genomic Encyclopedia of Type Strains, Phase IV (KMG-IV): sequencing the most valuable type-strain genomes for metagenomic binning, comparative biology and taxonomic classification.</title>
        <authorList>
            <person name="Goeker M."/>
        </authorList>
    </citation>
    <scope>NUCLEOTIDE SEQUENCE [LARGE SCALE GENOMIC DNA]</scope>
    <source>
        <strain evidence="1 2">DSM 44197</strain>
    </source>
</reference>
<dbReference type="RefSeq" id="WP_312898352.1">
    <property type="nucleotide sequence ID" value="NZ_BAAALP010000054.1"/>
</dbReference>
<dbReference type="AlphaFoldDB" id="A0A7W3LZ18"/>
<evidence type="ECO:0000313" key="1">
    <source>
        <dbReference type="EMBL" id="MBA8956820.1"/>
    </source>
</evidence>
<dbReference type="GO" id="GO:0008168">
    <property type="term" value="F:methyltransferase activity"/>
    <property type="evidence" value="ECO:0007669"/>
    <property type="project" value="UniProtKB-KW"/>
</dbReference>
<accession>A0A7W3LZ18</accession>
<name>A0A7W3LZ18_ACTNM</name>
<dbReference type="GO" id="GO:0032259">
    <property type="term" value="P:methylation"/>
    <property type="evidence" value="ECO:0007669"/>
    <property type="project" value="UniProtKB-KW"/>
</dbReference>
<sequence length="274" mass="29971">MDTPSIVSIDTQRPHQARIWNHWLGGKENYPIDRSVGDKVMEVFPEIVDIARHTRAFLLRVTHFLVAEQGIRQVLDIGTGLPTADNTHEVAQRIAPETRVVYVDNDPLVLSHARALLTSTAEGATDYVDADVRDPAAILEQAARTLDLDQPVALMLLGVMGNVPDADDPQGIVRTLMAELAPGSWLVVNDGTDVLERAQAAPADETGRAEAIRLYVEAGALPYFARTPEFIAGYFAGLDLVEPGVVSTPLWRPDLPELDRPREVDAFCGVARKP</sequence>
<comment type="caution">
    <text evidence="1">The sequence shown here is derived from an EMBL/GenBank/DDBJ whole genome shotgun (WGS) entry which is preliminary data.</text>
</comment>
<evidence type="ECO:0000313" key="2">
    <source>
        <dbReference type="Proteomes" id="UP000572680"/>
    </source>
</evidence>
<dbReference type="Pfam" id="PF04672">
    <property type="entry name" value="Methyltransf_19"/>
    <property type="match status" value="1"/>
</dbReference>
<dbReference type="Gene3D" id="3.40.50.150">
    <property type="entry name" value="Vaccinia Virus protein VP39"/>
    <property type="match status" value="1"/>
</dbReference>